<organism evidence="2 3">
    <name type="scientific">Hanamia caeni</name>
    <dbReference type="NCBI Taxonomy" id="2294116"/>
    <lineage>
        <taxon>Bacteria</taxon>
        <taxon>Pseudomonadati</taxon>
        <taxon>Bacteroidota</taxon>
        <taxon>Chitinophagia</taxon>
        <taxon>Chitinophagales</taxon>
        <taxon>Chitinophagaceae</taxon>
        <taxon>Hanamia</taxon>
    </lineage>
</organism>
<feature type="domain" description="VOC" evidence="1">
    <location>
        <begin position="1"/>
        <end position="125"/>
    </location>
</feature>
<dbReference type="Gene3D" id="3.10.180.10">
    <property type="entry name" value="2,3-Dihydroxybiphenyl 1,2-Dioxygenase, domain 1"/>
    <property type="match status" value="1"/>
</dbReference>
<gene>
    <name evidence="2" type="ORF">EFY79_01320</name>
</gene>
<dbReference type="SUPFAM" id="SSF54593">
    <property type="entry name" value="Glyoxalase/Bleomycin resistance protein/Dihydroxybiphenyl dioxygenase"/>
    <property type="match status" value="1"/>
</dbReference>
<evidence type="ECO:0000313" key="2">
    <source>
        <dbReference type="EMBL" id="RNI39972.1"/>
    </source>
</evidence>
<dbReference type="InterPro" id="IPR037523">
    <property type="entry name" value="VOC_core"/>
</dbReference>
<sequence>MDKLNTIIAVKDVDSSAKWYSGIFDFTNASPEGHGFAVLKSSNGEVVLLLHQWKMDHHPTLEDDTITAGNGLMLYFRTENMQSFYKKAKDAGCVIEEDIHLNPNSAKREFALRDPDGYYLVVSEFHEFDN</sequence>
<comment type="caution">
    <text evidence="2">The sequence shown here is derived from an EMBL/GenBank/DDBJ whole genome shotgun (WGS) entry which is preliminary data.</text>
</comment>
<protein>
    <submittedName>
        <fullName evidence="2">Glyoxalase</fullName>
    </submittedName>
</protein>
<name>A0A3M9NQ85_9BACT</name>
<dbReference type="OrthoDB" id="9795618at2"/>
<evidence type="ECO:0000313" key="3">
    <source>
        <dbReference type="Proteomes" id="UP000267223"/>
    </source>
</evidence>
<dbReference type="InterPro" id="IPR029068">
    <property type="entry name" value="Glyas_Bleomycin-R_OHBP_Dase"/>
</dbReference>
<dbReference type="AlphaFoldDB" id="A0A3M9NQ85"/>
<dbReference type="EMBL" id="RJJR01000001">
    <property type="protein sequence ID" value="RNI39972.1"/>
    <property type="molecule type" value="Genomic_DNA"/>
</dbReference>
<dbReference type="RefSeq" id="WP_123118863.1">
    <property type="nucleotide sequence ID" value="NZ_RJJR01000001.1"/>
</dbReference>
<dbReference type="Proteomes" id="UP000267223">
    <property type="component" value="Unassembled WGS sequence"/>
</dbReference>
<dbReference type="PROSITE" id="PS51819">
    <property type="entry name" value="VOC"/>
    <property type="match status" value="1"/>
</dbReference>
<reference evidence="2 3" key="1">
    <citation type="submission" date="2018-11" db="EMBL/GenBank/DDBJ databases">
        <title>Draft genome sequence of Ferruginibacter sp. BO-59.</title>
        <authorList>
            <person name="Im W.T."/>
        </authorList>
    </citation>
    <scope>NUCLEOTIDE SEQUENCE [LARGE SCALE GENOMIC DNA]</scope>
    <source>
        <strain evidence="2 3">BO-59</strain>
    </source>
</reference>
<keyword evidence="3" id="KW-1185">Reference proteome</keyword>
<dbReference type="InterPro" id="IPR004360">
    <property type="entry name" value="Glyas_Fos-R_dOase_dom"/>
</dbReference>
<evidence type="ECO:0000259" key="1">
    <source>
        <dbReference type="PROSITE" id="PS51819"/>
    </source>
</evidence>
<proteinExistence type="predicted"/>
<dbReference type="Pfam" id="PF00903">
    <property type="entry name" value="Glyoxalase"/>
    <property type="match status" value="1"/>
</dbReference>
<accession>A0A3M9NQ85</accession>